<evidence type="ECO:0000256" key="3">
    <source>
        <dbReference type="ARBA" id="ARBA00022679"/>
    </source>
</evidence>
<evidence type="ECO:0000256" key="7">
    <source>
        <dbReference type="ARBA" id="ARBA00023180"/>
    </source>
</evidence>
<comment type="subcellular location">
    <subcellularLocation>
        <location evidence="1">Membrane</location>
    </subcellularLocation>
</comment>
<evidence type="ECO:0000256" key="5">
    <source>
        <dbReference type="ARBA" id="ARBA00022989"/>
    </source>
</evidence>
<keyword evidence="10" id="KW-1185">Reference proteome</keyword>
<dbReference type="Proteomes" id="UP000593566">
    <property type="component" value="Unassembled WGS sequence"/>
</dbReference>
<organism evidence="9 10">
    <name type="scientific">Letharia lupina</name>
    <dbReference type="NCBI Taxonomy" id="560253"/>
    <lineage>
        <taxon>Eukaryota</taxon>
        <taxon>Fungi</taxon>
        <taxon>Dikarya</taxon>
        <taxon>Ascomycota</taxon>
        <taxon>Pezizomycotina</taxon>
        <taxon>Lecanoromycetes</taxon>
        <taxon>OSLEUM clade</taxon>
        <taxon>Lecanoromycetidae</taxon>
        <taxon>Lecanorales</taxon>
        <taxon>Lecanorineae</taxon>
        <taxon>Parmeliaceae</taxon>
        <taxon>Letharia</taxon>
    </lineage>
</organism>
<keyword evidence="3" id="KW-0808">Transferase</keyword>
<name>A0A8H6FG11_9LECA</name>
<dbReference type="Pfam" id="PF13641">
    <property type="entry name" value="Glyco_tranf_2_3"/>
    <property type="match status" value="1"/>
</dbReference>
<keyword evidence="6 8" id="KW-0472">Membrane</keyword>
<evidence type="ECO:0000256" key="1">
    <source>
        <dbReference type="ARBA" id="ARBA00004370"/>
    </source>
</evidence>
<keyword evidence="2" id="KW-0328">Glycosyltransferase</keyword>
<evidence type="ECO:0000256" key="2">
    <source>
        <dbReference type="ARBA" id="ARBA00022676"/>
    </source>
</evidence>
<keyword evidence="4 8" id="KW-0812">Transmembrane</keyword>
<dbReference type="RefSeq" id="XP_037155041.1">
    <property type="nucleotide sequence ID" value="XM_037300215.1"/>
</dbReference>
<reference evidence="9 10" key="1">
    <citation type="journal article" date="2020" name="Genomics">
        <title>Complete, high-quality genomes from long-read metagenomic sequencing of two wolf lichen thalli reveals enigmatic genome architecture.</title>
        <authorList>
            <person name="McKenzie S.K."/>
            <person name="Walston R.F."/>
            <person name="Allen J.L."/>
        </authorList>
    </citation>
    <scope>NUCLEOTIDE SEQUENCE [LARGE SCALE GENOMIC DNA]</scope>
    <source>
        <strain evidence="9">WasteWater1</strain>
    </source>
</reference>
<dbReference type="InterPro" id="IPR052427">
    <property type="entry name" value="Glycosyltrans_GT2/GT47"/>
</dbReference>
<dbReference type="PANTHER" id="PTHR47844:SF1">
    <property type="entry name" value="EXOSTOSIN-LIKE 2"/>
    <property type="match status" value="1"/>
</dbReference>
<gene>
    <name evidence="9" type="ORF">HO133_009354</name>
</gene>
<evidence type="ECO:0000256" key="6">
    <source>
        <dbReference type="ARBA" id="ARBA00023136"/>
    </source>
</evidence>
<dbReference type="PANTHER" id="PTHR47844">
    <property type="entry name" value="SYNTHASE CPS1, PUTATIVE (AFU_ORTHOLOGUE AFUA_7G02500)-RELATED"/>
    <property type="match status" value="1"/>
</dbReference>
<evidence type="ECO:0000313" key="9">
    <source>
        <dbReference type="EMBL" id="KAF6226488.1"/>
    </source>
</evidence>
<dbReference type="CDD" id="cd06434">
    <property type="entry name" value="GT2_HAS"/>
    <property type="match status" value="1"/>
</dbReference>
<evidence type="ECO:0000256" key="8">
    <source>
        <dbReference type="SAM" id="Phobius"/>
    </source>
</evidence>
<evidence type="ECO:0000256" key="4">
    <source>
        <dbReference type="ARBA" id="ARBA00022692"/>
    </source>
</evidence>
<accession>A0A8H6FG11</accession>
<dbReference type="EMBL" id="JACCJB010000006">
    <property type="protein sequence ID" value="KAF6226488.1"/>
    <property type="molecule type" value="Genomic_DNA"/>
</dbReference>
<dbReference type="InterPro" id="IPR029044">
    <property type="entry name" value="Nucleotide-diphossugar_trans"/>
</dbReference>
<dbReference type="Gene3D" id="3.90.550.10">
    <property type="entry name" value="Spore Coat Polysaccharide Biosynthesis Protein SpsA, Chain A"/>
    <property type="match status" value="1"/>
</dbReference>
<dbReference type="AlphaFoldDB" id="A0A8H6FG11"/>
<dbReference type="GO" id="GO:0016020">
    <property type="term" value="C:membrane"/>
    <property type="evidence" value="ECO:0007669"/>
    <property type="project" value="UniProtKB-SubCell"/>
</dbReference>
<evidence type="ECO:0000313" key="10">
    <source>
        <dbReference type="Proteomes" id="UP000593566"/>
    </source>
</evidence>
<dbReference type="SUPFAM" id="SSF53448">
    <property type="entry name" value="Nucleotide-diphospho-sugar transferases"/>
    <property type="match status" value="1"/>
</dbReference>
<keyword evidence="7" id="KW-0325">Glycoprotein</keyword>
<sequence length="622" mass="71594">MYMATCILSRHRTTASGGSRKPALTVDQGFNNNTETILHEPSGSKLRSGDRTALQKARYFATPHSARVERSIGEKGFQQPATLESLLLTRFYESAVVIDRLIVDERRDETEFAVLCGIWPLFSRNERDSGWRLTSCGVFHAEDKKESRVVLKKIFTGRKGNASDCLVRENLGQAAFNLFVSLFLYRYLRLVVNLFAFSRLRPIPIPDIPRLTSQDVTVVIPSIEGDGEVLWETIRSILATEPFEIILVTIDAHLTRAELMIKHMCTSKVRIRSVSYPNKRRQMVHALPDIRTDITVFADDDVLWPPKLLPWMLAPLEDESYGGVGTNQRLRRAEAPTLQQRVYGYLNALYLERRNFDCASCMYMDGGLPCLSGRTVAYRSNILKDKAFIEGFTQEVWLGRYQLNADDDNFITRWLVSHDKKIGYQYHKEAEILTTLEDNPNFVKQCLRWSRSNWRSNITSMFCERHVWRKQPWSTYAVYQTTLLQWAFVWDCLLLYLYHTSTSAWSYDARMLGLVTLLSWMLMSKFLKLLGHYIRHPVDFLLLPVSIIFGYLHGLIKAKAMISLNVTAWGTRDGADDDDGSRMIRVNRKQQEAGNTFSILETSSYPNEKCEYPPSFLRCTTV</sequence>
<comment type="caution">
    <text evidence="9">The sequence shown here is derived from an EMBL/GenBank/DDBJ whole genome shotgun (WGS) entry which is preliminary data.</text>
</comment>
<dbReference type="GeneID" id="59337749"/>
<feature type="transmembrane region" description="Helical" evidence="8">
    <location>
        <begin position="540"/>
        <end position="556"/>
    </location>
</feature>
<dbReference type="GO" id="GO:0016757">
    <property type="term" value="F:glycosyltransferase activity"/>
    <property type="evidence" value="ECO:0007669"/>
    <property type="project" value="UniProtKB-KW"/>
</dbReference>
<protein>
    <submittedName>
        <fullName evidence="9">Uncharacterized protein</fullName>
    </submittedName>
</protein>
<proteinExistence type="predicted"/>
<keyword evidence="5 8" id="KW-1133">Transmembrane helix</keyword>